<dbReference type="EMBL" id="MU865950">
    <property type="protein sequence ID" value="KAK4447338.1"/>
    <property type="molecule type" value="Genomic_DNA"/>
</dbReference>
<dbReference type="AlphaFoldDB" id="A0AAV9GFT4"/>
<proteinExistence type="predicted"/>
<evidence type="ECO:0000313" key="1">
    <source>
        <dbReference type="EMBL" id="KAK4447338.1"/>
    </source>
</evidence>
<name>A0AAV9GFT4_9PEZI</name>
<accession>A0AAV9GFT4</accession>
<organism evidence="1 2">
    <name type="scientific">Podospora aff. communis PSN243</name>
    <dbReference type="NCBI Taxonomy" id="3040156"/>
    <lineage>
        <taxon>Eukaryota</taxon>
        <taxon>Fungi</taxon>
        <taxon>Dikarya</taxon>
        <taxon>Ascomycota</taxon>
        <taxon>Pezizomycotina</taxon>
        <taxon>Sordariomycetes</taxon>
        <taxon>Sordariomycetidae</taxon>
        <taxon>Sordariales</taxon>
        <taxon>Podosporaceae</taxon>
        <taxon>Podospora</taxon>
    </lineage>
</organism>
<gene>
    <name evidence="1" type="ORF">QBC34DRAFT_382292</name>
</gene>
<reference evidence="1" key="1">
    <citation type="journal article" date="2023" name="Mol. Phylogenet. Evol.">
        <title>Genome-scale phylogeny and comparative genomics of the fungal order Sordariales.</title>
        <authorList>
            <person name="Hensen N."/>
            <person name="Bonometti L."/>
            <person name="Westerberg I."/>
            <person name="Brannstrom I.O."/>
            <person name="Guillou S."/>
            <person name="Cros-Aarteil S."/>
            <person name="Calhoun S."/>
            <person name="Haridas S."/>
            <person name="Kuo A."/>
            <person name="Mondo S."/>
            <person name="Pangilinan J."/>
            <person name="Riley R."/>
            <person name="LaButti K."/>
            <person name="Andreopoulos B."/>
            <person name="Lipzen A."/>
            <person name="Chen C."/>
            <person name="Yan M."/>
            <person name="Daum C."/>
            <person name="Ng V."/>
            <person name="Clum A."/>
            <person name="Steindorff A."/>
            <person name="Ohm R.A."/>
            <person name="Martin F."/>
            <person name="Silar P."/>
            <person name="Natvig D.O."/>
            <person name="Lalanne C."/>
            <person name="Gautier V."/>
            <person name="Ament-Velasquez S.L."/>
            <person name="Kruys A."/>
            <person name="Hutchinson M.I."/>
            <person name="Powell A.J."/>
            <person name="Barry K."/>
            <person name="Miller A.N."/>
            <person name="Grigoriev I.V."/>
            <person name="Debuchy R."/>
            <person name="Gladieux P."/>
            <person name="Hiltunen Thoren M."/>
            <person name="Johannesson H."/>
        </authorList>
    </citation>
    <scope>NUCLEOTIDE SEQUENCE</scope>
    <source>
        <strain evidence="1">PSN243</strain>
    </source>
</reference>
<evidence type="ECO:0000313" key="2">
    <source>
        <dbReference type="Proteomes" id="UP001321760"/>
    </source>
</evidence>
<comment type="caution">
    <text evidence="1">The sequence shown here is derived from an EMBL/GenBank/DDBJ whole genome shotgun (WGS) entry which is preliminary data.</text>
</comment>
<keyword evidence="2" id="KW-1185">Reference proteome</keyword>
<protein>
    <submittedName>
        <fullName evidence="1">Uncharacterized protein</fullName>
    </submittedName>
</protein>
<sequence>MLEAGKLPPGWRTTEFPGEGTVYVQDSQPDIFHSAPPVSSDIAPQSFPPYGIGLRTKVGQFYLTNEDKSDKPEPPGKRYLRMGISSSKGAIRLPSSHRRKCRVGLSSPFLFIVLSEAYGFSPDEMGHLGAARLGPYSVLNVMLI</sequence>
<dbReference type="Proteomes" id="UP001321760">
    <property type="component" value="Unassembled WGS sequence"/>
</dbReference>
<reference evidence="1" key="2">
    <citation type="submission" date="2023-05" db="EMBL/GenBank/DDBJ databases">
        <authorList>
            <consortium name="Lawrence Berkeley National Laboratory"/>
            <person name="Steindorff A."/>
            <person name="Hensen N."/>
            <person name="Bonometti L."/>
            <person name="Westerberg I."/>
            <person name="Brannstrom I.O."/>
            <person name="Guillou S."/>
            <person name="Cros-Aarteil S."/>
            <person name="Calhoun S."/>
            <person name="Haridas S."/>
            <person name="Kuo A."/>
            <person name="Mondo S."/>
            <person name="Pangilinan J."/>
            <person name="Riley R."/>
            <person name="Labutti K."/>
            <person name="Andreopoulos B."/>
            <person name="Lipzen A."/>
            <person name="Chen C."/>
            <person name="Yanf M."/>
            <person name="Daum C."/>
            <person name="Ng V."/>
            <person name="Clum A."/>
            <person name="Ohm R."/>
            <person name="Martin F."/>
            <person name="Silar P."/>
            <person name="Natvig D."/>
            <person name="Lalanne C."/>
            <person name="Gautier V."/>
            <person name="Ament-Velasquez S.L."/>
            <person name="Kruys A."/>
            <person name="Hutchinson M.I."/>
            <person name="Powell A.J."/>
            <person name="Barry K."/>
            <person name="Miller A.N."/>
            <person name="Grigoriev I.V."/>
            <person name="Debuchy R."/>
            <person name="Gladieux P."/>
            <person name="Thoren M.H."/>
            <person name="Johannesson H."/>
        </authorList>
    </citation>
    <scope>NUCLEOTIDE SEQUENCE</scope>
    <source>
        <strain evidence="1">PSN243</strain>
    </source>
</reference>